<evidence type="ECO:0000313" key="3">
    <source>
        <dbReference type="Proteomes" id="UP000577891"/>
    </source>
</evidence>
<protein>
    <recommendedName>
        <fullName evidence="1">Hedgehog/Intein (Hint) domain-containing protein</fullName>
    </recommendedName>
</protein>
<name>A0A7W4J2M3_9PROT</name>
<feature type="domain" description="Hedgehog/Intein (Hint)" evidence="1">
    <location>
        <begin position="334"/>
        <end position="476"/>
    </location>
</feature>
<dbReference type="RefSeq" id="WP_182979819.1">
    <property type="nucleotide sequence ID" value="NZ_BAABGB010000018.1"/>
</dbReference>
<reference evidence="2 3" key="1">
    <citation type="submission" date="2020-04" db="EMBL/GenBank/DDBJ databases">
        <title>Description of novel Gluconacetobacter.</title>
        <authorList>
            <person name="Sombolestani A."/>
        </authorList>
    </citation>
    <scope>NUCLEOTIDE SEQUENCE [LARGE SCALE GENOMIC DNA]</scope>
    <source>
        <strain evidence="2 3">LMG 27724</strain>
    </source>
</reference>
<dbReference type="Gene3D" id="2.160.20.20">
    <property type="match status" value="1"/>
</dbReference>
<dbReference type="InterPro" id="IPR012332">
    <property type="entry name" value="Autotransporter_pectin_lyase_C"/>
</dbReference>
<organism evidence="2 3">
    <name type="scientific">Gluconacetobacter asukensis</name>
    <dbReference type="NCBI Taxonomy" id="1017181"/>
    <lineage>
        <taxon>Bacteria</taxon>
        <taxon>Pseudomonadati</taxon>
        <taxon>Pseudomonadota</taxon>
        <taxon>Alphaproteobacteria</taxon>
        <taxon>Acetobacterales</taxon>
        <taxon>Acetobacteraceae</taxon>
        <taxon>Gluconacetobacter</taxon>
    </lineage>
</organism>
<sequence length="683" mass="70550">MSYVSNGILYVNDFVAGGSRPGTFYGSPFSSAIVLSGGTLGGGAVNSGGTVTVLNGGILSGATINNSGQVYVSSGGTVSGTTSVTSGGTLVFSSGVSLGYGGSTGVAVFSGGNVVLNSGTSQYYYTTTLSGGTLTAYRSPSLTYTSAGGTVVLDGAQGAYSMSTTLVAANINVVAKNGATLSNTTLLSGNTLTAISGGTVQNISVSSGATLNVSSGAFITSQVTLGNGASASVSVIAGGSIVLNGSNNAALTLTGTGSSTVAISGFNGTAPGNSDQITLADVPTANVASVSYPDGNHVTFTMKDGSATTLNILNVSSSGYTLGTDSTGDLVYMVCYLAGTMIRMADGGECAVEEIGIGDSVLTYDWREGRDRVRPVIWAGHQHVAVRPDLPDDQAGYPVRVAANAIADGVPCKDLLITSEHSLFFGGKFIPVRMLVNGRSIFYDRSITCYDYYHIETDRHSVIMADGVLSESYLDTGNRRGFTQHGSVLTLGGRVGTWQEDAAAPLTVDRAFAEPLFRQIDARAALLAGQADGENAPTLTMDMDLRLVTEDGATIRPARRTDSTVIFMLPSDVETVRVVSRASRLCDTIGPFVDDRRLLGVAVGEVRIFEGNHVAVIRAHLTEPALDGWNVLEWEDTRWTTGDARLPLGKRSPNSVALLAIQIRAGGPYLVDSGPDAVRVRTA</sequence>
<accession>A0A7W4J2M3</accession>
<dbReference type="Gene3D" id="2.170.16.10">
    <property type="entry name" value="Hedgehog/Intein (Hint) domain"/>
    <property type="match status" value="1"/>
</dbReference>
<keyword evidence="3" id="KW-1185">Reference proteome</keyword>
<dbReference type="InterPro" id="IPR036844">
    <property type="entry name" value="Hint_dom_sf"/>
</dbReference>
<comment type="caution">
    <text evidence="2">The sequence shown here is derived from an EMBL/GenBank/DDBJ whole genome shotgun (WGS) entry which is preliminary data.</text>
</comment>
<dbReference type="Proteomes" id="UP000577891">
    <property type="component" value="Unassembled WGS sequence"/>
</dbReference>
<evidence type="ECO:0000259" key="1">
    <source>
        <dbReference type="Pfam" id="PF13403"/>
    </source>
</evidence>
<dbReference type="Pfam" id="PF13403">
    <property type="entry name" value="Hint_2"/>
    <property type="match status" value="1"/>
</dbReference>
<dbReference type="AlphaFoldDB" id="A0A7W4J2M3"/>
<proteinExistence type="predicted"/>
<dbReference type="SUPFAM" id="SSF51294">
    <property type="entry name" value="Hedgehog/intein (Hint) domain"/>
    <property type="match status" value="1"/>
</dbReference>
<dbReference type="EMBL" id="JABEQE010000013">
    <property type="protein sequence ID" value="MBB2173318.1"/>
    <property type="molecule type" value="Genomic_DNA"/>
</dbReference>
<evidence type="ECO:0000313" key="2">
    <source>
        <dbReference type="EMBL" id="MBB2173318.1"/>
    </source>
</evidence>
<gene>
    <name evidence="2" type="ORF">HLH35_14530</name>
</gene>
<dbReference type="InterPro" id="IPR028992">
    <property type="entry name" value="Hedgehog/Intein_dom"/>
</dbReference>